<evidence type="ECO:0000256" key="1">
    <source>
        <dbReference type="SAM" id="Phobius"/>
    </source>
</evidence>
<reference evidence="3 4" key="1">
    <citation type="submission" date="2016-10" db="EMBL/GenBank/DDBJ databases">
        <authorList>
            <person name="de Groot N.N."/>
        </authorList>
    </citation>
    <scope>NUCLEOTIDE SEQUENCE [LARGE SCALE GENOMIC DNA]</scope>
    <source>
        <strain evidence="3 4">DSM 13760</strain>
    </source>
</reference>
<sequence>MKLVDLKVTEFMGKLGSDEPAPGGGSASALAASMGAALVIMVAELTIGKKKYAEYDEEMKAVLKDAKKVHEALLTAIDKDTEAFNQVSAVFSMPKETDEEKAKRREAMQVALKGAAICPYEIMEEIATGLKVTARAIGKSNVNAASDLGVAALNMKSGIQGAWLNVLINLSGIKDEAFVAEYRQKGEQLLAESCPLADQIYEDILKVV</sequence>
<dbReference type="RefSeq" id="WP_092654026.1">
    <property type="nucleotide sequence ID" value="NZ_FOHA01000026.1"/>
</dbReference>
<feature type="domain" description="Cyclodeaminase/cyclohydrolase" evidence="2">
    <location>
        <begin position="8"/>
        <end position="186"/>
    </location>
</feature>
<proteinExistence type="predicted"/>
<accession>A0A1H9UC98</accession>
<dbReference type="EMBL" id="FOHA01000026">
    <property type="protein sequence ID" value="SES06787.1"/>
    <property type="molecule type" value="Genomic_DNA"/>
</dbReference>
<keyword evidence="4" id="KW-1185">Reference proteome</keyword>
<feature type="transmembrane region" description="Helical" evidence="1">
    <location>
        <begin position="20"/>
        <end position="43"/>
    </location>
</feature>
<dbReference type="InterPro" id="IPR036178">
    <property type="entry name" value="Formintransfe-cycloase-like_sf"/>
</dbReference>
<dbReference type="SUPFAM" id="SSF101262">
    <property type="entry name" value="Methenyltetrahydrofolate cyclohydrolase-like"/>
    <property type="match status" value="1"/>
</dbReference>
<protein>
    <submittedName>
        <fullName evidence="3">Formiminotetrahydrofolate cyclodeaminase</fullName>
    </submittedName>
</protein>
<dbReference type="Gene3D" id="1.20.120.680">
    <property type="entry name" value="Formiminotetrahydrofolate cyclodeaminase monomer, up-and-down helical bundle"/>
    <property type="match status" value="1"/>
</dbReference>
<dbReference type="AlphaFoldDB" id="A0A1H9UC98"/>
<dbReference type="GO" id="GO:0003824">
    <property type="term" value="F:catalytic activity"/>
    <property type="evidence" value="ECO:0007669"/>
    <property type="project" value="InterPro"/>
</dbReference>
<dbReference type="Pfam" id="PF04961">
    <property type="entry name" value="FTCD_C"/>
    <property type="match status" value="1"/>
</dbReference>
<dbReference type="InterPro" id="IPR007044">
    <property type="entry name" value="Cyclodeamin/CycHdrlase"/>
</dbReference>
<keyword evidence="1" id="KW-1133">Transmembrane helix</keyword>
<organism evidence="3 4">
    <name type="scientific">Isobaculum melis</name>
    <dbReference type="NCBI Taxonomy" id="142588"/>
    <lineage>
        <taxon>Bacteria</taxon>
        <taxon>Bacillati</taxon>
        <taxon>Bacillota</taxon>
        <taxon>Bacilli</taxon>
        <taxon>Lactobacillales</taxon>
        <taxon>Carnobacteriaceae</taxon>
        <taxon>Isobaculum</taxon>
    </lineage>
</organism>
<dbReference type="OrthoDB" id="7959174at2"/>
<evidence type="ECO:0000259" key="2">
    <source>
        <dbReference type="Pfam" id="PF04961"/>
    </source>
</evidence>
<dbReference type="STRING" id="142588.SAMN04488559_12612"/>
<keyword evidence="1" id="KW-0472">Membrane</keyword>
<evidence type="ECO:0000313" key="3">
    <source>
        <dbReference type="EMBL" id="SES06787.1"/>
    </source>
</evidence>
<name>A0A1H9UC98_9LACT</name>
<evidence type="ECO:0000313" key="4">
    <source>
        <dbReference type="Proteomes" id="UP000198948"/>
    </source>
</evidence>
<dbReference type="Proteomes" id="UP000198948">
    <property type="component" value="Unassembled WGS sequence"/>
</dbReference>
<keyword evidence="1" id="KW-0812">Transmembrane</keyword>
<gene>
    <name evidence="3" type="ORF">SAMN04488559_12612</name>
</gene>